<dbReference type="RefSeq" id="WP_088858102.1">
    <property type="nucleotide sequence ID" value="NZ_CP014862.1"/>
</dbReference>
<protein>
    <submittedName>
        <fullName evidence="1">Uncharacterized protein</fullName>
    </submittedName>
</protein>
<dbReference type="EMBL" id="CP014862">
    <property type="protein sequence ID" value="ASJ02847.1"/>
    <property type="molecule type" value="Genomic_DNA"/>
</dbReference>
<proteinExistence type="predicted"/>
<accession>A0A2Z2M960</accession>
<dbReference type="OrthoDB" id="99813at2157"/>
<organism evidence="1 2">
    <name type="scientific">Thermococcus profundus</name>
    <dbReference type="NCBI Taxonomy" id="49899"/>
    <lineage>
        <taxon>Archaea</taxon>
        <taxon>Methanobacteriati</taxon>
        <taxon>Methanobacteriota</taxon>
        <taxon>Thermococci</taxon>
        <taxon>Thermococcales</taxon>
        <taxon>Thermococcaceae</taxon>
        <taxon>Thermococcus</taxon>
    </lineage>
</organism>
<name>A0A2Z2M960_THEPR</name>
<evidence type="ECO:0000313" key="1">
    <source>
        <dbReference type="EMBL" id="ASJ02847.1"/>
    </source>
</evidence>
<gene>
    <name evidence="1" type="ORF">A3L09_06035</name>
</gene>
<reference evidence="1 2" key="1">
    <citation type="submission" date="2016-03" db="EMBL/GenBank/DDBJ databases">
        <title>Complete genome sequence of Thermococcus profundus strain DT5432.</title>
        <authorList>
            <person name="Oger P.M."/>
        </authorList>
    </citation>
    <scope>NUCLEOTIDE SEQUENCE [LARGE SCALE GENOMIC DNA]</scope>
    <source>
        <strain evidence="1 2">DT 5432</strain>
    </source>
</reference>
<dbReference type="KEGG" id="tprf:A3L09_06035"/>
<dbReference type="Proteomes" id="UP000250179">
    <property type="component" value="Chromosome"/>
</dbReference>
<dbReference type="GeneID" id="33319956"/>
<dbReference type="AlphaFoldDB" id="A0A2Z2M960"/>
<evidence type="ECO:0000313" key="2">
    <source>
        <dbReference type="Proteomes" id="UP000250179"/>
    </source>
</evidence>
<sequence length="150" mass="17554">MAKKTDNEKKEIKSLLEEAYNFGYFVGYKGHSEWVSWVGEKKNELYKRAEELGVYDIVKSAYNRGKEDGIRKRTEDINLGLVEKGRITEEERSKPRVEMPSAPEAVEETRKRMEVEFARFLETTKLILPPEFLDTLKHLELPKMLKLGEE</sequence>
<keyword evidence="2" id="KW-1185">Reference proteome</keyword>